<name>A0A397VZV9_9GLOM</name>
<gene>
    <name evidence="1" type="ORF">C2G38_2062262</name>
</gene>
<dbReference type="AlphaFoldDB" id="A0A397VZV9"/>
<protein>
    <submittedName>
        <fullName evidence="1">Uncharacterized protein</fullName>
    </submittedName>
</protein>
<comment type="caution">
    <text evidence="1">The sequence shown here is derived from an EMBL/GenBank/DDBJ whole genome shotgun (WGS) entry which is preliminary data.</text>
</comment>
<evidence type="ECO:0000313" key="2">
    <source>
        <dbReference type="Proteomes" id="UP000266673"/>
    </source>
</evidence>
<sequence>MRTHCTSVHTYVLYIGKFSRAQLNFMLDIFSQFVYLATIKINTNRHMKKNYQYTYILNLSFGVLLNFQR</sequence>
<dbReference type="EMBL" id="QKWP01000101">
    <property type="protein sequence ID" value="RIB27361.1"/>
    <property type="molecule type" value="Genomic_DNA"/>
</dbReference>
<keyword evidence="2" id="KW-1185">Reference proteome</keyword>
<organism evidence="1 2">
    <name type="scientific">Gigaspora rosea</name>
    <dbReference type="NCBI Taxonomy" id="44941"/>
    <lineage>
        <taxon>Eukaryota</taxon>
        <taxon>Fungi</taxon>
        <taxon>Fungi incertae sedis</taxon>
        <taxon>Mucoromycota</taxon>
        <taxon>Glomeromycotina</taxon>
        <taxon>Glomeromycetes</taxon>
        <taxon>Diversisporales</taxon>
        <taxon>Gigasporaceae</taxon>
        <taxon>Gigaspora</taxon>
    </lineage>
</organism>
<accession>A0A397VZV9</accession>
<dbReference type="Proteomes" id="UP000266673">
    <property type="component" value="Unassembled WGS sequence"/>
</dbReference>
<evidence type="ECO:0000313" key="1">
    <source>
        <dbReference type="EMBL" id="RIB27361.1"/>
    </source>
</evidence>
<proteinExistence type="predicted"/>
<reference evidence="1 2" key="1">
    <citation type="submission" date="2018-06" db="EMBL/GenBank/DDBJ databases">
        <title>Comparative genomics reveals the genomic features of Rhizophagus irregularis, R. cerebriforme, R. diaphanum and Gigaspora rosea, and their symbiotic lifestyle signature.</title>
        <authorList>
            <person name="Morin E."/>
            <person name="San Clemente H."/>
            <person name="Chen E.C.H."/>
            <person name="De La Providencia I."/>
            <person name="Hainaut M."/>
            <person name="Kuo A."/>
            <person name="Kohler A."/>
            <person name="Murat C."/>
            <person name="Tang N."/>
            <person name="Roy S."/>
            <person name="Loubradou J."/>
            <person name="Henrissat B."/>
            <person name="Grigoriev I.V."/>
            <person name="Corradi N."/>
            <person name="Roux C."/>
            <person name="Martin F.M."/>
        </authorList>
    </citation>
    <scope>NUCLEOTIDE SEQUENCE [LARGE SCALE GENOMIC DNA]</scope>
    <source>
        <strain evidence="1 2">DAOM 194757</strain>
    </source>
</reference>